<keyword evidence="11" id="KW-1185">Reference proteome</keyword>
<proteinExistence type="inferred from homology"/>
<evidence type="ECO:0000313" key="12">
    <source>
        <dbReference type="RefSeq" id="XP_022236098.1"/>
    </source>
</evidence>
<feature type="domain" description="Ionotropic glutamate receptor C-terminal" evidence="10">
    <location>
        <begin position="2"/>
        <end position="223"/>
    </location>
</feature>
<evidence type="ECO:0000256" key="7">
    <source>
        <dbReference type="ARBA" id="ARBA00023170"/>
    </source>
</evidence>
<dbReference type="Pfam" id="PF00060">
    <property type="entry name" value="Lig_chan"/>
    <property type="match status" value="1"/>
</dbReference>
<evidence type="ECO:0000256" key="6">
    <source>
        <dbReference type="ARBA" id="ARBA00023136"/>
    </source>
</evidence>
<evidence type="ECO:0000256" key="8">
    <source>
        <dbReference type="ARBA" id="ARBA00023180"/>
    </source>
</evidence>
<evidence type="ECO:0000256" key="2">
    <source>
        <dbReference type="ARBA" id="ARBA00008685"/>
    </source>
</evidence>
<keyword evidence="6 9" id="KW-0472">Membrane</keyword>
<dbReference type="InterPro" id="IPR001320">
    <property type="entry name" value="Iontro_rcpt_C"/>
</dbReference>
<keyword evidence="8" id="KW-0325">Glycoprotein</keyword>
<evidence type="ECO:0000256" key="1">
    <source>
        <dbReference type="ARBA" id="ARBA00004651"/>
    </source>
</evidence>
<evidence type="ECO:0000256" key="5">
    <source>
        <dbReference type="ARBA" id="ARBA00022989"/>
    </source>
</evidence>
<accession>A0ABM1RXJ3</accession>
<feature type="transmembrane region" description="Helical" evidence="9">
    <location>
        <begin position="64"/>
        <end position="87"/>
    </location>
</feature>
<dbReference type="Proteomes" id="UP000694941">
    <property type="component" value="Unplaced"/>
</dbReference>
<comment type="similarity">
    <text evidence="2">Belongs to the glutamate-gated ion channel (TC 1.A.10.1) family.</text>
</comment>
<gene>
    <name evidence="12" type="primary">LOC111083725</name>
</gene>
<dbReference type="PANTHER" id="PTHR42643">
    <property type="entry name" value="IONOTROPIC RECEPTOR 20A-RELATED"/>
    <property type="match status" value="1"/>
</dbReference>
<keyword evidence="7" id="KW-0675">Receptor</keyword>
<comment type="subcellular location">
    <subcellularLocation>
        <location evidence="1">Cell membrane</location>
        <topology evidence="1">Multi-pass membrane protein</topology>
    </subcellularLocation>
</comment>
<keyword evidence="5 9" id="KW-1133">Transmembrane helix</keyword>
<name>A0ABM1RXJ3_LIMPO</name>
<evidence type="ECO:0000259" key="10">
    <source>
        <dbReference type="Pfam" id="PF00060"/>
    </source>
</evidence>
<organism evidence="11 12">
    <name type="scientific">Limulus polyphemus</name>
    <name type="common">Atlantic horseshoe crab</name>
    <dbReference type="NCBI Taxonomy" id="6850"/>
    <lineage>
        <taxon>Eukaryota</taxon>
        <taxon>Metazoa</taxon>
        <taxon>Ecdysozoa</taxon>
        <taxon>Arthropoda</taxon>
        <taxon>Chelicerata</taxon>
        <taxon>Merostomata</taxon>
        <taxon>Xiphosura</taxon>
        <taxon>Limulidae</taxon>
        <taxon>Limulus</taxon>
    </lineage>
</organism>
<protein>
    <submittedName>
        <fullName evidence="12">Uncharacterized protein LOC111083725</fullName>
    </submittedName>
</protein>
<dbReference type="Gene3D" id="1.10.287.70">
    <property type="match status" value="1"/>
</dbReference>
<evidence type="ECO:0000313" key="11">
    <source>
        <dbReference type="Proteomes" id="UP000694941"/>
    </source>
</evidence>
<dbReference type="PANTHER" id="PTHR42643:SF24">
    <property type="entry name" value="IONOTROPIC RECEPTOR 60A"/>
    <property type="match status" value="1"/>
</dbReference>
<dbReference type="GeneID" id="111083725"/>
<evidence type="ECO:0000256" key="3">
    <source>
        <dbReference type="ARBA" id="ARBA00022475"/>
    </source>
</evidence>
<evidence type="ECO:0000256" key="9">
    <source>
        <dbReference type="SAM" id="Phobius"/>
    </source>
</evidence>
<reference evidence="12" key="1">
    <citation type="submission" date="2025-08" db="UniProtKB">
        <authorList>
            <consortium name="RefSeq"/>
        </authorList>
    </citation>
    <scope>IDENTIFICATION</scope>
    <source>
        <tissue evidence="12">Muscle</tissue>
    </source>
</reference>
<keyword evidence="4 9" id="KW-0812">Transmembrane</keyword>
<evidence type="ECO:0000256" key="4">
    <source>
        <dbReference type="ARBA" id="ARBA00022692"/>
    </source>
</evidence>
<dbReference type="RefSeq" id="XP_022236098.1">
    <property type="nucleotide sequence ID" value="XM_022380390.1"/>
</dbReference>
<dbReference type="InterPro" id="IPR052192">
    <property type="entry name" value="Insect_Ionotropic_Sensory_Rcpt"/>
</dbReference>
<sequence length="230" mass="25988">MVITVALMALTNQMKVADNENKSTSEARNSKEIWTNSVFFVYSALLQQGSYLTPNTISGRTVFVIWWLFAVVYYACYTATLTSSFAVKEPPSPINSIYDLLNTPSYRFGMRKGTFHLRYFKTSTNVRSWNSPIFKTEMVASVIRLPVGFVYIHQFGSPPGSAAFHHSSGGSMGGSLVFGWGNSVRYLEEKTLSTFTEKSMSSLWNLHRMFKPVCKNRKTGRSPKTNFFII</sequence>
<keyword evidence="3" id="KW-1003">Cell membrane</keyword>